<protein>
    <recommendedName>
        <fullName evidence="3">Lipoprotein</fullName>
    </recommendedName>
</protein>
<evidence type="ECO:0008006" key="3">
    <source>
        <dbReference type="Google" id="ProtNLM"/>
    </source>
</evidence>
<dbReference type="EMBL" id="VLLE01000002">
    <property type="protein sequence ID" value="TWI85201.1"/>
    <property type="molecule type" value="Genomic_DNA"/>
</dbReference>
<accession>A0A562SVB3</accession>
<dbReference type="OrthoDB" id="980950at2"/>
<dbReference type="PROSITE" id="PS51257">
    <property type="entry name" value="PROKAR_LIPOPROTEIN"/>
    <property type="match status" value="1"/>
</dbReference>
<sequence length="118" mass="13514">MRLTILSSCICLLIGCTKLLPENTQLRIFNNSNIIFDSVLVNSPGGKHQYHQIAPGSSSDYKKYRFIYNYAYLEVYFNNQMLKLQPIDYVGEEKLRSGNYSYRITVNAGSLSLQCVKD</sequence>
<dbReference type="Proteomes" id="UP000316167">
    <property type="component" value="Unassembled WGS sequence"/>
</dbReference>
<dbReference type="AlphaFoldDB" id="A0A562SVB3"/>
<organism evidence="1 2">
    <name type="scientific">Lacibacter cauensis</name>
    <dbReference type="NCBI Taxonomy" id="510947"/>
    <lineage>
        <taxon>Bacteria</taxon>
        <taxon>Pseudomonadati</taxon>
        <taxon>Bacteroidota</taxon>
        <taxon>Chitinophagia</taxon>
        <taxon>Chitinophagales</taxon>
        <taxon>Chitinophagaceae</taxon>
        <taxon>Lacibacter</taxon>
    </lineage>
</organism>
<gene>
    <name evidence="1" type="ORF">IQ13_0358</name>
</gene>
<dbReference type="RefSeq" id="WP_144883893.1">
    <property type="nucleotide sequence ID" value="NZ_VLLE01000002.1"/>
</dbReference>
<name>A0A562SVB3_9BACT</name>
<evidence type="ECO:0000313" key="1">
    <source>
        <dbReference type="EMBL" id="TWI85201.1"/>
    </source>
</evidence>
<proteinExistence type="predicted"/>
<reference evidence="1 2" key="1">
    <citation type="journal article" date="2015" name="Stand. Genomic Sci.">
        <title>Genomic Encyclopedia of Bacterial and Archaeal Type Strains, Phase III: the genomes of soil and plant-associated and newly described type strains.</title>
        <authorList>
            <person name="Whitman W.B."/>
            <person name="Woyke T."/>
            <person name="Klenk H.P."/>
            <person name="Zhou Y."/>
            <person name="Lilburn T.G."/>
            <person name="Beck B.J."/>
            <person name="De Vos P."/>
            <person name="Vandamme P."/>
            <person name="Eisen J.A."/>
            <person name="Garrity G."/>
            <person name="Hugenholtz P."/>
            <person name="Kyrpides N.C."/>
        </authorList>
    </citation>
    <scope>NUCLEOTIDE SEQUENCE [LARGE SCALE GENOMIC DNA]</scope>
    <source>
        <strain evidence="1 2">CGMCC 1.7271</strain>
    </source>
</reference>
<keyword evidence="2" id="KW-1185">Reference proteome</keyword>
<comment type="caution">
    <text evidence="1">The sequence shown here is derived from an EMBL/GenBank/DDBJ whole genome shotgun (WGS) entry which is preliminary data.</text>
</comment>
<evidence type="ECO:0000313" key="2">
    <source>
        <dbReference type="Proteomes" id="UP000316167"/>
    </source>
</evidence>